<dbReference type="InterPro" id="IPR025345">
    <property type="entry name" value="DUF4249"/>
</dbReference>
<evidence type="ECO:0000313" key="1">
    <source>
        <dbReference type="EMBL" id="MER2996018.1"/>
    </source>
</evidence>
<proteinExistence type="predicted"/>
<reference evidence="1 2" key="1">
    <citation type="submission" date="2024-06" db="EMBL/GenBank/DDBJ databases">
        <title>Pontibacter populi HYL7-15.</title>
        <authorList>
            <person name="Kim M.K."/>
        </authorList>
    </citation>
    <scope>NUCLEOTIDE SEQUENCE [LARGE SCALE GENOMIC DNA]</scope>
    <source>
        <strain evidence="1 2">HYL7-15</strain>
    </source>
</reference>
<sequence>MRRGYTTIIVCMLALVVNSCIDPLELEIDDRTWKLVVDGMITNEPGPYTVRLSRSKRYSSYTDSWNAVETGARVIVSDDKGNEETLTETKPGTYLTSVAGIQGQIGNTYSLSIRTKDGKQYTSSPETLLPVPEMDDLYFEVRPVQVLNESDVERTEYVVDVFVDIQDPAEARNYYLWQWQSTFRVSTQPWDYSEKVGNVRVPMPKDCCEICWVTNTTNTVNIQDDRLLNGANIKRHLVTSIPVTAQHFGTKYYLEVKQFSLSEAGYDFWRILKSQIENGGSIQDTPPATIIGNITNLNNPDERALGFFGASAVSKSAIFIRREELGVRIAEYVFPDDCRVLSKSTTEVPAFW</sequence>
<evidence type="ECO:0000313" key="2">
    <source>
        <dbReference type="Proteomes" id="UP001476807"/>
    </source>
</evidence>
<dbReference type="EMBL" id="JBEOKT010000001">
    <property type="protein sequence ID" value="MER2996018.1"/>
    <property type="molecule type" value="Genomic_DNA"/>
</dbReference>
<dbReference type="Pfam" id="PF14054">
    <property type="entry name" value="DUF4249"/>
    <property type="match status" value="1"/>
</dbReference>
<organism evidence="1 2">
    <name type="scientific">Pontibacter populi</name>
    <dbReference type="NCBI Taxonomy" id="890055"/>
    <lineage>
        <taxon>Bacteria</taxon>
        <taxon>Pseudomonadati</taxon>
        <taxon>Bacteroidota</taxon>
        <taxon>Cytophagia</taxon>
        <taxon>Cytophagales</taxon>
        <taxon>Hymenobacteraceae</taxon>
        <taxon>Pontibacter</taxon>
    </lineage>
</organism>
<dbReference type="Proteomes" id="UP001476807">
    <property type="component" value="Unassembled WGS sequence"/>
</dbReference>
<comment type="caution">
    <text evidence="1">The sequence shown here is derived from an EMBL/GenBank/DDBJ whole genome shotgun (WGS) entry which is preliminary data.</text>
</comment>
<name>A0ABV1RNR4_9BACT</name>
<keyword evidence="2" id="KW-1185">Reference proteome</keyword>
<accession>A0ABV1RNR4</accession>
<dbReference type="RefSeq" id="WP_350410087.1">
    <property type="nucleotide sequence ID" value="NZ_JBEOKT010000001.1"/>
</dbReference>
<gene>
    <name evidence="1" type="ORF">ABS362_00590</name>
</gene>
<protein>
    <submittedName>
        <fullName evidence="1">DUF4249 domain-containing protein</fullName>
    </submittedName>
</protein>